<evidence type="ECO:0000256" key="2">
    <source>
        <dbReference type="ARBA" id="ARBA00004496"/>
    </source>
</evidence>
<proteinExistence type="inferred from homology"/>
<keyword evidence="10" id="KW-0238">DNA-binding</keyword>
<evidence type="ECO:0000256" key="4">
    <source>
        <dbReference type="ARBA" id="ARBA00011400"/>
    </source>
</evidence>
<dbReference type="OrthoDB" id="394839at2"/>
<evidence type="ECO:0000256" key="1">
    <source>
        <dbReference type="ARBA" id="ARBA00002266"/>
    </source>
</evidence>
<accession>A0A328PSG0</accession>
<dbReference type="InterPro" id="IPR001001">
    <property type="entry name" value="DNA_polIII_beta"/>
</dbReference>
<dbReference type="RefSeq" id="WP_112664944.1">
    <property type="nucleotide sequence ID" value="NZ_QKVO01000001.1"/>
</dbReference>
<evidence type="ECO:0000256" key="10">
    <source>
        <dbReference type="ARBA" id="ARBA00023125"/>
    </source>
</evidence>
<protein>
    <submittedName>
        <fullName evidence="12">DNA polymerase III subunit beta</fullName>
    </submittedName>
</protein>
<dbReference type="SMART" id="SM00480">
    <property type="entry name" value="POL3Bc"/>
    <property type="match status" value="1"/>
</dbReference>
<dbReference type="GO" id="GO:0006271">
    <property type="term" value="P:DNA strand elongation involved in DNA replication"/>
    <property type="evidence" value="ECO:0007669"/>
    <property type="project" value="TreeGrafter"/>
</dbReference>
<comment type="caution">
    <text evidence="12">The sequence shown here is derived from an EMBL/GenBank/DDBJ whole genome shotgun (WGS) entry which is preliminary data.</text>
</comment>
<keyword evidence="7" id="KW-0548">Nucleotidyltransferase</keyword>
<evidence type="ECO:0000256" key="6">
    <source>
        <dbReference type="ARBA" id="ARBA00022679"/>
    </source>
</evidence>
<dbReference type="EMBL" id="QKVO01000001">
    <property type="protein sequence ID" value="RAO95277.1"/>
    <property type="molecule type" value="Genomic_DNA"/>
</dbReference>
<comment type="function">
    <text evidence="1">Confers DNA tethering and processivity to DNA polymerases and other proteins. Acts as a clamp, forming a ring around DNA (a reaction catalyzed by the clamp-loading complex) which diffuses in an ATP-independent manner freely and bidirectionally along dsDNA. Initially characterized for its ability to contact the catalytic subunit of DNA polymerase III (Pol III), a complex, multichain enzyme responsible for most of the replicative synthesis in bacteria; Pol III exhibits 3'-5' exonuclease proofreading activity. The beta chain is required for initiation of replication as well as for processivity of DNA replication.</text>
</comment>
<evidence type="ECO:0000256" key="9">
    <source>
        <dbReference type="ARBA" id="ARBA00022932"/>
    </source>
</evidence>
<dbReference type="InterPro" id="IPR046938">
    <property type="entry name" value="DNA_clamp_sf"/>
</dbReference>
<keyword evidence="9" id="KW-0239">DNA-directed DNA polymerase</keyword>
<evidence type="ECO:0000313" key="13">
    <source>
        <dbReference type="Proteomes" id="UP000249762"/>
    </source>
</evidence>
<gene>
    <name evidence="12" type="ORF">DNK47_00240</name>
</gene>
<dbReference type="PANTHER" id="PTHR30478:SF0">
    <property type="entry name" value="BETA SLIDING CLAMP"/>
    <property type="match status" value="1"/>
</dbReference>
<feature type="domain" description="DNA polymerase III beta sliding clamp C-terminal" evidence="11">
    <location>
        <begin position="263"/>
        <end position="383"/>
    </location>
</feature>
<comment type="subcellular location">
    <subcellularLocation>
        <location evidence="2">Cytoplasm</location>
    </subcellularLocation>
</comment>
<dbReference type="GO" id="GO:0008408">
    <property type="term" value="F:3'-5' exonuclease activity"/>
    <property type="evidence" value="ECO:0007669"/>
    <property type="project" value="InterPro"/>
</dbReference>
<keyword evidence="5" id="KW-0963">Cytoplasm</keyword>
<evidence type="ECO:0000313" key="12">
    <source>
        <dbReference type="EMBL" id="RAO95277.1"/>
    </source>
</evidence>
<dbReference type="GO" id="GO:0009360">
    <property type="term" value="C:DNA polymerase III complex"/>
    <property type="evidence" value="ECO:0007669"/>
    <property type="project" value="InterPro"/>
</dbReference>
<comment type="subunit">
    <text evidence="4">Forms a ring-shaped head-to-tail homodimer around DNA which binds and tethers DNA polymerases and other proteins to the DNA. The DNA replisome complex has a single clamp-loading complex (3 tau and 1 each of delta, delta', psi and chi subunits) which binds 3 Pol III cores (1 core on the leading strand and 2 on the lagging strand) each with a beta sliding clamp dimer. Additional proteins in the replisome are other copies of gamma, psi and chi, Ssb, DNA helicase and RNA primase.</text>
</comment>
<dbReference type="AlphaFoldDB" id="A0A328PSG0"/>
<dbReference type="Gene3D" id="3.70.10.10">
    <property type="match status" value="1"/>
</dbReference>
<sequence>MYFSINNKLNLKIREFIHSSISTNLLTKKEEEILIKCNKDKQLIFYSNNNYTESKLIFNEDEFKYKKQGEIVLSSKTFLSLLESLKQQPEIEFQKVNNSLIKVSSEKFECNLIPLSKKFLFEDNLVIPDDSKKITLEFEFLNLINNRFKDFYKNLGGGGNLQKNTIYNTINLKKNHNSNEVSVLVTDSYRILFASFKFLDISEEEFQFNLHTEILSCIILLFKDKFESKKLNFYIKDDSLLVNSEGLVFRTKLNSSNYPNLSSLFNQEEQLSFTIDRNLLIAAIDRNLLLAEQNLHITSYKVLEDNLVLEYRDSSKGYTKEEIKIVKHKGENIHFSLNSLYLKQLLKNISDEEIIFNISEVYKPIILFGKNEEVNFKQIILPLKYS</sequence>
<name>A0A328PSG0_9MOLU</name>
<evidence type="ECO:0000256" key="7">
    <source>
        <dbReference type="ARBA" id="ARBA00022695"/>
    </source>
</evidence>
<dbReference type="Pfam" id="PF02768">
    <property type="entry name" value="DNA_pol3_beta_3"/>
    <property type="match status" value="1"/>
</dbReference>
<keyword evidence="13" id="KW-1185">Reference proteome</keyword>
<dbReference type="Gene3D" id="3.10.150.10">
    <property type="entry name" value="DNA Polymerase III, subunit A, domain 2"/>
    <property type="match status" value="1"/>
</dbReference>
<evidence type="ECO:0000256" key="3">
    <source>
        <dbReference type="ARBA" id="ARBA00010752"/>
    </source>
</evidence>
<dbReference type="Proteomes" id="UP000249762">
    <property type="component" value="Unassembled WGS sequence"/>
</dbReference>
<dbReference type="GO" id="GO:0003887">
    <property type="term" value="F:DNA-directed DNA polymerase activity"/>
    <property type="evidence" value="ECO:0007669"/>
    <property type="project" value="UniProtKB-KW"/>
</dbReference>
<organism evidence="12 13">
    <name type="scientific">Mycoplasma wenyonii</name>
    <dbReference type="NCBI Taxonomy" id="65123"/>
    <lineage>
        <taxon>Bacteria</taxon>
        <taxon>Bacillati</taxon>
        <taxon>Mycoplasmatota</taxon>
        <taxon>Mollicutes</taxon>
        <taxon>Mycoplasmataceae</taxon>
        <taxon>Mycoplasma</taxon>
    </lineage>
</organism>
<dbReference type="PANTHER" id="PTHR30478">
    <property type="entry name" value="DNA POLYMERASE III SUBUNIT BETA"/>
    <property type="match status" value="1"/>
</dbReference>
<dbReference type="InterPro" id="IPR022635">
    <property type="entry name" value="DNA_polIII_beta_C"/>
</dbReference>
<evidence type="ECO:0000256" key="5">
    <source>
        <dbReference type="ARBA" id="ARBA00022490"/>
    </source>
</evidence>
<dbReference type="SUPFAM" id="SSF55979">
    <property type="entry name" value="DNA clamp"/>
    <property type="match status" value="1"/>
</dbReference>
<keyword evidence="6" id="KW-0808">Transferase</keyword>
<comment type="similarity">
    <text evidence="3">Belongs to the beta sliding clamp family.</text>
</comment>
<dbReference type="GO" id="GO:0003677">
    <property type="term" value="F:DNA binding"/>
    <property type="evidence" value="ECO:0007669"/>
    <property type="project" value="UniProtKB-KW"/>
</dbReference>
<evidence type="ECO:0000259" key="11">
    <source>
        <dbReference type="Pfam" id="PF02768"/>
    </source>
</evidence>
<reference evidence="13" key="1">
    <citation type="submission" date="2018-06" db="EMBL/GenBank/DDBJ databases">
        <authorList>
            <person name="Martinez Ocampo F."/>
            <person name="Quiroz Castaneda R.E."/>
            <person name="Rojas Lopez X."/>
        </authorList>
    </citation>
    <scope>NUCLEOTIDE SEQUENCE [LARGE SCALE GENOMIC DNA]</scope>
    <source>
        <strain evidence="13">INIFAP02</strain>
    </source>
</reference>
<dbReference type="GO" id="GO:0005737">
    <property type="term" value="C:cytoplasm"/>
    <property type="evidence" value="ECO:0007669"/>
    <property type="project" value="UniProtKB-SubCell"/>
</dbReference>
<keyword evidence="8" id="KW-0235">DNA replication</keyword>
<evidence type="ECO:0000256" key="8">
    <source>
        <dbReference type="ARBA" id="ARBA00022705"/>
    </source>
</evidence>